<keyword evidence="4" id="KW-1185">Reference proteome</keyword>
<comment type="caution">
    <text evidence="3">The sequence shown here is derived from an EMBL/GenBank/DDBJ whole genome shotgun (WGS) entry which is preliminary data.</text>
</comment>
<dbReference type="Proteomes" id="UP000299102">
    <property type="component" value="Unassembled WGS sequence"/>
</dbReference>
<dbReference type="PANTHER" id="PTHR33273:SF2">
    <property type="entry name" value="ENDONUCLEASE_EXONUCLEASE_PHOSPHATASE DOMAIN-CONTAINING PROTEIN"/>
    <property type="match status" value="1"/>
</dbReference>
<protein>
    <submittedName>
        <fullName evidence="3">Nucleic-acid-binding protein from transposon X-element</fullName>
    </submittedName>
</protein>
<feature type="compositionally biased region" description="Pro residues" evidence="1">
    <location>
        <begin position="61"/>
        <end position="74"/>
    </location>
</feature>
<dbReference type="Pfam" id="PF07530">
    <property type="entry name" value="PRE_C2HC"/>
    <property type="match status" value="1"/>
</dbReference>
<evidence type="ECO:0000259" key="2">
    <source>
        <dbReference type="SMART" id="SM00596"/>
    </source>
</evidence>
<evidence type="ECO:0000256" key="1">
    <source>
        <dbReference type="SAM" id="MobiDB-lite"/>
    </source>
</evidence>
<dbReference type="EMBL" id="BGZK01000346">
    <property type="protein sequence ID" value="GBP38286.1"/>
    <property type="molecule type" value="Genomic_DNA"/>
</dbReference>
<organism evidence="3 4">
    <name type="scientific">Eumeta variegata</name>
    <name type="common">Bagworm moth</name>
    <name type="synonym">Eumeta japonica</name>
    <dbReference type="NCBI Taxonomy" id="151549"/>
    <lineage>
        <taxon>Eukaryota</taxon>
        <taxon>Metazoa</taxon>
        <taxon>Ecdysozoa</taxon>
        <taxon>Arthropoda</taxon>
        <taxon>Hexapoda</taxon>
        <taxon>Insecta</taxon>
        <taxon>Pterygota</taxon>
        <taxon>Neoptera</taxon>
        <taxon>Endopterygota</taxon>
        <taxon>Lepidoptera</taxon>
        <taxon>Glossata</taxon>
        <taxon>Ditrysia</taxon>
        <taxon>Tineoidea</taxon>
        <taxon>Psychidae</taxon>
        <taxon>Oiketicinae</taxon>
        <taxon>Eumeta</taxon>
    </lineage>
</organism>
<accession>A0A4C1VH69</accession>
<evidence type="ECO:0000313" key="4">
    <source>
        <dbReference type="Proteomes" id="UP000299102"/>
    </source>
</evidence>
<feature type="region of interest" description="Disordered" evidence="1">
    <location>
        <begin position="1"/>
        <end position="77"/>
    </location>
</feature>
<gene>
    <name evidence="3" type="primary">ORF1</name>
    <name evidence="3" type="ORF">EVAR_29230_1</name>
</gene>
<feature type="domain" description="Pre-C2HC" evidence="2">
    <location>
        <begin position="154"/>
        <end position="226"/>
    </location>
</feature>
<dbReference type="InterPro" id="IPR006579">
    <property type="entry name" value="Pre_C2HC_dom"/>
</dbReference>
<feature type="compositionally biased region" description="Low complexity" evidence="1">
    <location>
        <begin position="40"/>
        <end position="49"/>
    </location>
</feature>
<sequence>MLGKQHLPANRLARFTPPVSWRTPSQPAAASQEAVGDGGVKAAAPAAAKNSRGDEADVTAPPTPAPRGPKPPPMFVQDKDRWTELRRRCADKGIQFSQARNSVQGLKLQAKTVADFKNLQNLLVCYKFKFHTYSLKEEREIRVVLRGVPKEIPVDEVKEDLVAQSLPVQSVRRILNRFRKPLDLVLVSGTAEANDKATKAAFFKIRSVCSLSGVKAEQPRKRALPGQCHNCQSYGHSSRFCFHSARCVKCLGDHGTAQSRNKDTDGPPACVPCNRRAIRPTTWMPACSKETPPPEKAVPLERCAQSRRHSAMLERRLDRVTPRPPQRTLLHPLTIWVS</sequence>
<proteinExistence type="predicted"/>
<dbReference type="OrthoDB" id="4506733at2759"/>
<dbReference type="PANTHER" id="PTHR33273">
    <property type="entry name" value="DOMAIN-CONTAINING PROTEIN, PUTATIVE-RELATED"/>
    <property type="match status" value="1"/>
</dbReference>
<dbReference type="AlphaFoldDB" id="A0A4C1VH69"/>
<reference evidence="3 4" key="1">
    <citation type="journal article" date="2019" name="Commun. Biol.">
        <title>The bagworm genome reveals a unique fibroin gene that provides high tensile strength.</title>
        <authorList>
            <person name="Kono N."/>
            <person name="Nakamura H."/>
            <person name="Ohtoshi R."/>
            <person name="Tomita M."/>
            <person name="Numata K."/>
            <person name="Arakawa K."/>
        </authorList>
    </citation>
    <scope>NUCLEOTIDE SEQUENCE [LARGE SCALE GENOMIC DNA]</scope>
</reference>
<dbReference type="SMART" id="SM00596">
    <property type="entry name" value="PRE_C2HC"/>
    <property type="match status" value="1"/>
</dbReference>
<name>A0A4C1VH69_EUMVA</name>
<evidence type="ECO:0000313" key="3">
    <source>
        <dbReference type="EMBL" id="GBP38286.1"/>
    </source>
</evidence>